<keyword evidence="5" id="KW-0732">Signal</keyword>
<dbReference type="Gene3D" id="2.60.40.1120">
    <property type="entry name" value="Carboxypeptidase-like, regulatory domain"/>
    <property type="match status" value="1"/>
</dbReference>
<evidence type="ECO:0000259" key="6">
    <source>
        <dbReference type="PROSITE" id="PS51123"/>
    </source>
</evidence>
<evidence type="ECO:0000256" key="1">
    <source>
        <dbReference type="ARBA" id="ARBA00004442"/>
    </source>
</evidence>
<dbReference type="InterPro" id="IPR036737">
    <property type="entry name" value="OmpA-like_sf"/>
</dbReference>
<dbReference type="STRING" id="1454201.NMS_1482"/>
<organism evidence="7 8">
    <name type="scientific">Nonlabens marinus S1-08</name>
    <dbReference type="NCBI Taxonomy" id="1454201"/>
    <lineage>
        <taxon>Bacteria</taxon>
        <taxon>Pseudomonadati</taxon>
        <taxon>Bacteroidota</taxon>
        <taxon>Flavobacteriia</taxon>
        <taxon>Flavobacteriales</taxon>
        <taxon>Flavobacteriaceae</taxon>
        <taxon>Nonlabens</taxon>
    </lineage>
</organism>
<dbReference type="Pfam" id="PF00691">
    <property type="entry name" value="OmpA"/>
    <property type="match status" value="1"/>
</dbReference>
<dbReference type="EMBL" id="AP014548">
    <property type="protein sequence ID" value="BAO55491.1"/>
    <property type="molecule type" value="Genomic_DNA"/>
</dbReference>
<feature type="domain" description="OmpA-like" evidence="6">
    <location>
        <begin position="535"/>
        <end position="657"/>
    </location>
</feature>
<dbReference type="InterPro" id="IPR011990">
    <property type="entry name" value="TPR-like_helical_dom_sf"/>
</dbReference>
<dbReference type="OrthoDB" id="9809364at2"/>
<feature type="signal peptide" evidence="5">
    <location>
        <begin position="1"/>
        <end position="19"/>
    </location>
</feature>
<dbReference type="Pfam" id="PF07676">
    <property type="entry name" value="PD40"/>
    <property type="match status" value="2"/>
</dbReference>
<dbReference type="PROSITE" id="PS51123">
    <property type="entry name" value="OMPA_2"/>
    <property type="match status" value="1"/>
</dbReference>
<dbReference type="InterPro" id="IPR011042">
    <property type="entry name" value="6-blade_b-propeller_TolB-like"/>
</dbReference>
<dbReference type="InterPro" id="IPR011659">
    <property type="entry name" value="WD40"/>
</dbReference>
<name>W8W006_9FLAO</name>
<dbReference type="PANTHER" id="PTHR30329">
    <property type="entry name" value="STATOR ELEMENT OF FLAGELLAR MOTOR COMPLEX"/>
    <property type="match status" value="1"/>
</dbReference>
<dbReference type="Pfam" id="PF13620">
    <property type="entry name" value="CarboxypepD_reg"/>
    <property type="match status" value="1"/>
</dbReference>
<dbReference type="AlphaFoldDB" id="W8W006"/>
<comment type="subcellular location">
    <subcellularLocation>
        <location evidence="1">Cell outer membrane</location>
    </subcellularLocation>
</comment>
<keyword evidence="3" id="KW-0998">Cell outer membrane</keyword>
<dbReference type="Gene3D" id="1.25.40.10">
    <property type="entry name" value="Tetratricopeptide repeat domain"/>
    <property type="match status" value="1"/>
</dbReference>
<evidence type="ECO:0000313" key="8">
    <source>
        <dbReference type="Proteomes" id="UP000031760"/>
    </source>
</evidence>
<evidence type="ECO:0000256" key="2">
    <source>
        <dbReference type="ARBA" id="ARBA00023136"/>
    </source>
</evidence>
<evidence type="ECO:0000256" key="3">
    <source>
        <dbReference type="ARBA" id="ARBA00023237"/>
    </source>
</evidence>
<keyword evidence="8" id="KW-1185">Reference proteome</keyword>
<keyword evidence="7" id="KW-0449">Lipoprotein</keyword>
<sequence length="663" mass="74500">MIKKILLIGCIIISSIAHAQQGKIDRASKDFKNLAFIDAQELYLKIASNGFTNQELLAKLGDTYYFNDDLQESYNWYKKMFDQYTGTIQPEYYFRYAQALKSVGKYEESDEYLEKFNSIKGYASITEDSTDEPTYLQLIEFQSGRFTVENAREINSNAADFGPAFLDTKNQIVFTTSRDTGFITKRLHQWNEQAFLDLYTSDVEMDGRLSDARRFSNVLNTRWHESTPNFTPDGKTVYFTRNNSTEGKLVEDANGLTKLKIYKSELVGNEWSEPVELSINSIGFNTAHPALTPDGKSMFFVSDRPGSEGFDAQEAFATSDIWVVSINADGSLGEPSNVKGINTIGRETFPFVSQDYILYFASNGHSGLGGLDVFASTIYNDGTMGAVVNVGKPINTPFDDFGFIVNDETRVGYFSSNRPGGRGDVDIYQFVQLEDLRDDCEILVSGTVTDTEAKTTIENAAVVITDAENNVIDQTLSDSDGKYAFKVKCKSRYFIKASKEHYTADEQLFSTPRISEFINIPLKLTNTKIEVAECDDLAEILDIGEIYFDFNKASIRPDAASELSKILAFLELYPETKIDVRSHSDSRGDDTYNKMLSEERAQSTRQWFIDQGIDSSRVTAKGYGESQLVNNCSNGVACSEEEHQMNRRSEFIVSGLDQYSNCD</sequence>
<evidence type="ECO:0000256" key="4">
    <source>
        <dbReference type="PROSITE-ProRule" id="PRU00473"/>
    </source>
</evidence>
<dbReference type="Gene3D" id="2.120.10.30">
    <property type="entry name" value="TolB, C-terminal domain"/>
    <property type="match status" value="1"/>
</dbReference>
<dbReference type="KEGG" id="nmf:NMS_1482"/>
<dbReference type="HOGENOM" id="CLU_014978_0_0_10"/>
<proteinExistence type="predicted"/>
<dbReference type="InterPro" id="IPR006665">
    <property type="entry name" value="OmpA-like"/>
</dbReference>
<reference evidence="7 8" key="1">
    <citation type="journal article" date="2014" name="Proc. Natl. Acad. Sci. U.S.A.">
        <title>Functional characterization of flavobacteria rhodopsins reveals a unique class of light-driven chloride pump in bacteria.</title>
        <authorList>
            <person name="Yoshizawa S."/>
            <person name="Kumagai Y."/>
            <person name="Kim H."/>
            <person name="Ogura Y."/>
            <person name="Hayashi T."/>
            <person name="Iwasaki W."/>
            <person name="DeLong E.F."/>
            <person name="Kogure K."/>
        </authorList>
    </citation>
    <scope>NUCLEOTIDE SEQUENCE [LARGE SCALE GENOMIC DNA]</scope>
    <source>
        <strain evidence="7 8">S1-08</strain>
    </source>
</reference>
<dbReference type="PANTHER" id="PTHR30329:SF21">
    <property type="entry name" value="LIPOPROTEIN YIAD-RELATED"/>
    <property type="match status" value="1"/>
</dbReference>
<protein>
    <submittedName>
        <fullName evidence="7">Outer membrane lipoprotein omp16</fullName>
    </submittedName>
</protein>
<dbReference type="GO" id="GO:0009279">
    <property type="term" value="C:cell outer membrane"/>
    <property type="evidence" value="ECO:0007669"/>
    <property type="project" value="UniProtKB-SubCell"/>
</dbReference>
<dbReference type="CDD" id="cd07185">
    <property type="entry name" value="OmpA_C-like"/>
    <property type="match status" value="1"/>
</dbReference>
<feature type="chain" id="PRO_5004914653" evidence="5">
    <location>
        <begin position="20"/>
        <end position="663"/>
    </location>
</feature>
<dbReference type="SUPFAM" id="SSF49478">
    <property type="entry name" value="Cna protein B-type domain"/>
    <property type="match status" value="1"/>
</dbReference>
<dbReference type="InterPro" id="IPR006664">
    <property type="entry name" value="OMP_bac"/>
</dbReference>
<dbReference type="RefSeq" id="WP_041496091.1">
    <property type="nucleotide sequence ID" value="NZ_AP014548.1"/>
</dbReference>
<dbReference type="Gene3D" id="3.30.1330.60">
    <property type="entry name" value="OmpA-like domain"/>
    <property type="match status" value="1"/>
</dbReference>
<dbReference type="Proteomes" id="UP000031760">
    <property type="component" value="Chromosome"/>
</dbReference>
<dbReference type="PRINTS" id="PR01021">
    <property type="entry name" value="OMPADOMAIN"/>
</dbReference>
<dbReference type="SUPFAM" id="SSF103088">
    <property type="entry name" value="OmpA-like"/>
    <property type="match status" value="1"/>
</dbReference>
<dbReference type="InterPro" id="IPR050330">
    <property type="entry name" value="Bact_OuterMem_StrucFunc"/>
</dbReference>
<dbReference type="SUPFAM" id="SSF48452">
    <property type="entry name" value="TPR-like"/>
    <property type="match status" value="1"/>
</dbReference>
<evidence type="ECO:0000256" key="5">
    <source>
        <dbReference type="SAM" id="SignalP"/>
    </source>
</evidence>
<evidence type="ECO:0000313" key="7">
    <source>
        <dbReference type="EMBL" id="BAO55491.1"/>
    </source>
</evidence>
<dbReference type="SUPFAM" id="SSF82171">
    <property type="entry name" value="DPP6 N-terminal domain-like"/>
    <property type="match status" value="1"/>
</dbReference>
<keyword evidence="2 4" id="KW-0472">Membrane</keyword>
<accession>W8W006</accession>
<gene>
    <name evidence="7" type="ORF">NMS_1482</name>
</gene>